<evidence type="ECO:0000256" key="8">
    <source>
        <dbReference type="ARBA" id="ARBA00023004"/>
    </source>
</evidence>
<dbReference type="PRINTS" id="PR00385">
    <property type="entry name" value="P450"/>
</dbReference>
<dbReference type="InterPro" id="IPR002397">
    <property type="entry name" value="Cyt_P450_B"/>
</dbReference>
<dbReference type="GO" id="GO:0005506">
    <property type="term" value="F:iron ion binding"/>
    <property type="evidence" value="ECO:0007669"/>
    <property type="project" value="InterPro"/>
</dbReference>
<keyword evidence="3" id="KW-0153">Cholesterol metabolism</keyword>
<keyword evidence="11" id="KW-1207">Sterol metabolism</keyword>
<dbReference type="GO" id="GO:0020037">
    <property type="term" value="F:heme binding"/>
    <property type="evidence" value="ECO:0007669"/>
    <property type="project" value="InterPro"/>
</dbReference>
<keyword evidence="4 18" id="KW-0349">Heme</keyword>
<organism evidence="20 21">
    <name type="scientific">Mycolicibacterium chitae</name>
    <name type="common">Mycobacterium chitae</name>
    <dbReference type="NCBI Taxonomy" id="1792"/>
    <lineage>
        <taxon>Bacteria</taxon>
        <taxon>Bacillati</taxon>
        <taxon>Actinomycetota</taxon>
        <taxon>Actinomycetes</taxon>
        <taxon>Mycobacteriales</taxon>
        <taxon>Mycobacteriaceae</taxon>
        <taxon>Mycolicibacterium</taxon>
    </lineage>
</organism>
<dbReference type="GO" id="GO:0004497">
    <property type="term" value="F:monooxygenase activity"/>
    <property type="evidence" value="ECO:0007669"/>
    <property type="project" value="UniProtKB-KW"/>
</dbReference>
<keyword evidence="10" id="KW-0443">Lipid metabolism</keyword>
<keyword evidence="7 18" id="KW-0560">Oxidoreductase</keyword>
<comment type="pathway">
    <text evidence="13">Steroid metabolism; cholesterol degradation.</text>
</comment>
<evidence type="ECO:0000256" key="18">
    <source>
        <dbReference type="RuleBase" id="RU000461"/>
    </source>
</evidence>
<dbReference type="GO" id="GO:0016042">
    <property type="term" value="P:lipid catabolic process"/>
    <property type="evidence" value="ECO:0007669"/>
    <property type="project" value="UniProtKB-KW"/>
</dbReference>
<dbReference type="InterPro" id="IPR036396">
    <property type="entry name" value="Cyt_P450_sf"/>
</dbReference>
<dbReference type="RefSeq" id="WP_126335277.1">
    <property type="nucleotide sequence ID" value="NZ_AP022604.1"/>
</dbReference>
<keyword evidence="21" id="KW-1185">Reference proteome</keyword>
<evidence type="ECO:0000256" key="14">
    <source>
        <dbReference type="ARBA" id="ARBA00070775"/>
    </source>
</evidence>
<evidence type="ECO:0000256" key="7">
    <source>
        <dbReference type="ARBA" id="ARBA00023002"/>
    </source>
</evidence>
<evidence type="ECO:0000256" key="9">
    <source>
        <dbReference type="ARBA" id="ARBA00023033"/>
    </source>
</evidence>
<dbReference type="CDD" id="cd11030">
    <property type="entry name" value="CYP105-like"/>
    <property type="match status" value="1"/>
</dbReference>
<dbReference type="OrthoDB" id="3664945at2"/>
<comment type="cofactor">
    <cofactor evidence="1">
        <name>heme</name>
        <dbReference type="ChEBI" id="CHEBI:30413"/>
    </cofactor>
</comment>
<evidence type="ECO:0000313" key="20">
    <source>
        <dbReference type="EMBL" id="VEG49620.1"/>
    </source>
</evidence>
<dbReference type="FunFam" id="1.10.630.10:FF:000018">
    <property type="entry name" value="Cytochrome P450 monooxygenase"/>
    <property type="match status" value="1"/>
</dbReference>
<feature type="compositionally biased region" description="Polar residues" evidence="19">
    <location>
        <begin position="1"/>
        <end position="12"/>
    </location>
</feature>
<evidence type="ECO:0000256" key="6">
    <source>
        <dbReference type="ARBA" id="ARBA00022963"/>
    </source>
</evidence>
<comment type="similarity">
    <text evidence="2 18">Belongs to the cytochrome P450 family.</text>
</comment>
<dbReference type="GO" id="GO:0008203">
    <property type="term" value="P:cholesterol metabolic process"/>
    <property type="evidence" value="ECO:0007669"/>
    <property type="project" value="UniProtKB-KW"/>
</dbReference>
<dbReference type="Proteomes" id="UP000282551">
    <property type="component" value="Chromosome"/>
</dbReference>
<evidence type="ECO:0000256" key="12">
    <source>
        <dbReference type="ARBA" id="ARBA00023221"/>
    </source>
</evidence>
<dbReference type="Pfam" id="PF00067">
    <property type="entry name" value="p450"/>
    <property type="match status" value="2"/>
</dbReference>
<keyword evidence="5 18" id="KW-0479">Metal-binding</keyword>
<evidence type="ECO:0000256" key="5">
    <source>
        <dbReference type="ARBA" id="ARBA00022723"/>
    </source>
</evidence>
<sequence length="405" mass="44220">MAITEQTTTAQPGGSDAGTAQPPAFPFKRTCPFAPAAEYAEVDGVTEVLFKNVPAWLVTDHQNVKAVLADRAASVQNIPDPSRGDSGDQAMPGFFLAMDPPEQTRLRKMLAREFTPRRMEAMRPTVERIANNLIDAMLEKPGTGDIVEDIALPLPSLVICELLGVPYDKHDWFQVETRKVLDSDAAPEEVNGAIMAVMQYLGELTASKLENPGDDLISLLVNHVRSGDLELNEVAGMATLLLMAGHETTGNMISLGMFTLLEHPDQLEQIRQDPTLLPGAVEELLRFDDIIGNLPRTITADVEIGGHTFKEGDIVMVAMDAANRDPKVFDDPNTLNIRRDARSHIAFGYGIHVCLGAPLARVELQVVINALLQRIPTLKVAVPAEEVELKNDARIFGLKALPVTW</sequence>
<evidence type="ECO:0000256" key="2">
    <source>
        <dbReference type="ARBA" id="ARBA00010617"/>
    </source>
</evidence>
<evidence type="ECO:0000256" key="19">
    <source>
        <dbReference type="SAM" id="MobiDB-lite"/>
    </source>
</evidence>
<dbReference type="AlphaFoldDB" id="A0A3S4RJE8"/>
<evidence type="ECO:0000256" key="16">
    <source>
        <dbReference type="ARBA" id="ARBA00082981"/>
    </source>
</evidence>
<keyword evidence="6" id="KW-0442">Lipid degradation</keyword>
<evidence type="ECO:0000256" key="10">
    <source>
        <dbReference type="ARBA" id="ARBA00023098"/>
    </source>
</evidence>
<evidence type="ECO:0000256" key="13">
    <source>
        <dbReference type="ARBA" id="ARBA00049645"/>
    </source>
</evidence>
<dbReference type="EMBL" id="LR134355">
    <property type="protein sequence ID" value="VEG49620.1"/>
    <property type="molecule type" value="Genomic_DNA"/>
</dbReference>
<keyword evidence="8 18" id="KW-0408">Iron</keyword>
<keyword evidence="12" id="KW-0753">Steroid metabolism</keyword>
<evidence type="ECO:0000256" key="11">
    <source>
        <dbReference type="ARBA" id="ARBA00023166"/>
    </source>
</evidence>
<evidence type="ECO:0000313" key="21">
    <source>
        <dbReference type="Proteomes" id="UP000282551"/>
    </source>
</evidence>
<evidence type="ECO:0000256" key="3">
    <source>
        <dbReference type="ARBA" id="ARBA00022548"/>
    </source>
</evidence>
<keyword evidence="9 18" id="KW-0503">Monooxygenase</keyword>
<dbReference type="SUPFAM" id="SSF48264">
    <property type="entry name" value="Cytochrome P450"/>
    <property type="match status" value="1"/>
</dbReference>
<evidence type="ECO:0000256" key="1">
    <source>
        <dbReference type="ARBA" id="ARBA00001971"/>
    </source>
</evidence>
<evidence type="ECO:0000256" key="15">
    <source>
        <dbReference type="ARBA" id="ARBA00079588"/>
    </source>
</evidence>
<gene>
    <name evidence="20" type="ORF">NCTC10485_03931</name>
</gene>
<reference evidence="20 21" key="1">
    <citation type="submission" date="2018-12" db="EMBL/GenBank/DDBJ databases">
        <authorList>
            <consortium name="Pathogen Informatics"/>
        </authorList>
    </citation>
    <scope>NUCLEOTIDE SEQUENCE [LARGE SCALE GENOMIC DNA]</scope>
    <source>
        <strain evidence="20 21">NCTC10485</strain>
    </source>
</reference>
<evidence type="ECO:0000256" key="4">
    <source>
        <dbReference type="ARBA" id="ARBA00022617"/>
    </source>
</evidence>
<dbReference type="PANTHER" id="PTHR46696:SF1">
    <property type="entry name" value="CYTOCHROME P450 YJIB-RELATED"/>
    <property type="match status" value="1"/>
</dbReference>
<dbReference type="GO" id="GO:0016705">
    <property type="term" value="F:oxidoreductase activity, acting on paired donors, with incorporation or reduction of molecular oxygen"/>
    <property type="evidence" value="ECO:0007669"/>
    <property type="project" value="InterPro"/>
</dbReference>
<name>A0A3S4RJE8_MYCCI</name>
<feature type="region of interest" description="Disordered" evidence="19">
    <location>
        <begin position="1"/>
        <end position="23"/>
    </location>
</feature>
<dbReference type="InterPro" id="IPR017972">
    <property type="entry name" value="Cyt_P450_CS"/>
</dbReference>
<dbReference type="InterPro" id="IPR001128">
    <property type="entry name" value="Cyt_P450"/>
</dbReference>
<protein>
    <recommendedName>
        <fullName evidence="14">Steroid C26-monooxygenase</fullName>
    </recommendedName>
    <alternativeName>
        <fullName evidence="15">Cholest-4-en-3-one C26-monooxygenase</fullName>
    </alternativeName>
    <alternativeName>
        <fullName evidence="17">Cholesterol C26-monooxygenase</fullName>
    </alternativeName>
    <alternativeName>
        <fullName evidence="16">Steroid C27-monooxygenase</fullName>
    </alternativeName>
</protein>
<proteinExistence type="inferred from homology"/>
<dbReference type="PRINTS" id="PR00359">
    <property type="entry name" value="BP450"/>
</dbReference>
<dbReference type="Gene3D" id="1.10.630.10">
    <property type="entry name" value="Cytochrome P450"/>
    <property type="match status" value="1"/>
</dbReference>
<evidence type="ECO:0000256" key="17">
    <source>
        <dbReference type="ARBA" id="ARBA00083909"/>
    </source>
</evidence>
<accession>A0A3S4RJE8</accession>
<dbReference type="PROSITE" id="PS00086">
    <property type="entry name" value="CYTOCHROME_P450"/>
    <property type="match status" value="1"/>
</dbReference>
<dbReference type="PANTHER" id="PTHR46696">
    <property type="entry name" value="P450, PUTATIVE (EUROFUNG)-RELATED"/>
    <property type="match status" value="1"/>
</dbReference>